<dbReference type="InterPro" id="IPR013766">
    <property type="entry name" value="Thioredoxin_domain"/>
</dbReference>
<dbReference type="HAMAP" id="MF_00401">
    <property type="entry name" value="Peroxiredoxin"/>
    <property type="match status" value="1"/>
</dbReference>
<dbReference type="GO" id="GO:0045454">
    <property type="term" value="P:cell redox homeostasis"/>
    <property type="evidence" value="ECO:0007669"/>
    <property type="project" value="TreeGrafter"/>
</dbReference>
<feature type="disulfide bond" description="Alternate" evidence="9">
    <location>
        <begin position="235"/>
        <end position="241"/>
    </location>
</feature>
<comment type="subcellular location">
    <subcellularLocation>
        <location evidence="9">Cytoplasm</location>
    </subcellularLocation>
</comment>
<evidence type="ECO:0000256" key="4">
    <source>
        <dbReference type="ARBA" id="ARBA00022862"/>
    </source>
</evidence>
<reference evidence="11 12" key="1">
    <citation type="submission" date="2018-10" db="EMBL/GenBank/DDBJ databases">
        <title>Genomic Encyclopedia of Archaeal and Bacterial Type Strains, Phase II (KMG-II): from individual species to whole genera.</title>
        <authorList>
            <person name="Goeker M."/>
        </authorList>
    </citation>
    <scope>NUCLEOTIDE SEQUENCE [LARGE SCALE GENOMIC DNA]</scope>
    <source>
        <strain evidence="11 12">NSB1</strain>
    </source>
</reference>
<keyword evidence="4 9" id="KW-0049">Antioxidant</keyword>
<dbReference type="Gene3D" id="3.30.1020.10">
    <property type="entry name" value="Antioxidant, Horf6, Chain A, domain2"/>
    <property type="match status" value="1"/>
</dbReference>
<evidence type="ECO:0000256" key="3">
    <source>
        <dbReference type="ARBA" id="ARBA00022559"/>
    </source>
</evidence>
<keyword evidence="5 9" id="KW-0560">Oxidoreductase</keyword>
<keyword evidence="3 9" id="KW-0575">Peroxidase</keyword>
<dbReference type="NCBIfam" id="NF009668">
    <property type="entry name" value="PRK13189.1"/>
    <property type="match status" value="1"/>
</dbReference>
<dbReference type="InterPro" id="IPR045020">
    <property type="entry name" value="PRX_1cys"/>
</dbReference>
<evidence type="ECO:0000313" key="12">
    <source>
        <dbReference type="Proteomes" id="UP000269493"/>
    </source>
</evidence>
<dbReference type="Pfam" id="PF10417">
    <property type="entry name" value="1-cysPrx_C"/>
    <property type="match status" value="1"/>
</dbReference>
<dbReference type="PANTHER" id="PTHR10681:SF128">
    <property type="entry name" value="THIOREDOXIN-DEPENDENT PEROXIDE REDUCTASE, MITOCHONDRIAL"/>
    <property type="match status" value="1"/>
</dbReference>
<evidence type="ECO:0000259" key="10">
    <source>
        <dbReference type="PROSITE" id="PS51352"/>
    </source>
</evidence>
<dbReference type="GO" id="GO:0006979">
    <property type="term" value="P:response to oxidative stress"/>
    <property type="evidence" value="ECO:0007669"/>
    <property type="project" value="TreeGrafter"/>
</dbReference>
<comment type="subunit">
    <text evidence="9">Homodecamer. Pentamer of dimers that assemble into a ring structure.</text>
</comment>
<protein>
    <recommendedName>
        <fullName evidence="9">Peroxiredoxin</fullName>
        <ecNumber evidence="9">1.11.1.24</ecNumber>
    </recommendedName>
    <alternativeName>
        <fullName evidence="9">Thioredoxin peroxidase</fullName>
    </alternativeName>
    <alternativeName>
        <fullName evidence="9">Thioredoxin-dependent peroxiredoxin</fullName>
    </alternativeName>
</protein>
<feature type="domain" description="Thioredoxin" evidence="10">
    <location>
        <begin position="31"/>
        <end position="193"/>
    </location>
</feature>
<keyword evidence="6 9" id="KW-0676">Redox-active center</keyword>
<accession>A0A495VPX4</accession>
<name>A0A495VPX4_9BACT</name>
<evidence type="ECO:0000256" key="1">
    <source>
        <dbReference type="ARBA" id="ARBA00009796"/>
    </source>
</evidence>
<evidence type="ECO:0000256" key="6">
    <source>
        <dbReference type="ARBA" id="ARBA00023284"/>
    </source>
</evidence>
<dbReference type="InterPro" id="IPR050217">
    <property type="entry name" value="Peroxiredoxin"/>
</dbReference>
<dbReference type="GO" id="GO:0008379">
    <property type="term" value="F:thioredoxin peroxidase activity"/>
    <property type="evidence" value="ECO:0007669"/>
    <property type="project" value="TreeGrafter"/>
</dbReference>
<dbReference type="SUPFAM" id="SSF52833">
    <property type="entry name" value="Thioredoxin-like"/>
    <property type="match status" value="1"/>
</dbReference>
<evidence type="ECO:0000313" key="11">
    <source>
        <dbReference type="EMBL" id="RKT51364.1"/>
    </source>
</evidence>
<feature type="disulfide bond" description="Interchain (with Cys-241); in linked form" evidence="9">
    <location>
        <position position="73"/>
    </location>
</feature>
<comment type="caution">
    <text evidence="11">The sequence shown here is derived from an EMBL/GenBank/DDBJ whole genome shotgun (WGS) entry which is preliminary data.</text>
</comment>
<evidence type="ECO:0000256" key="5">
    <source>
        <dbReference type="ARBA" id="ARBA00023002"/>
    </source>
</evidence>
<comment type="miscellaneous">
    <text evidence="9">The active site is a conserved redox-active cysteine residue, the peroxidatic cysteine (C(P)), which makes the nucleophilic attack on the peroxide substrate. The peroxide oxidizes the C(P)-SH to cysteine sulfenic acid (C(P)-SOH), which then reacts with another cysteine residue, the resolving cysteine (C(R)), to form a disulfide bridge. The disulfide is subsequently reduced by an appropriate electron donor to complete the catalytic cycle. Although the primary sequence of this enzyme is similar to those of the 1-Cys Prx6 enzymes, its catalytic properties resemble those of the typical 2-Cys Prxs and C(R) is provided by the other dimeric subunit to form an intersubunit disulfide. The disulfide is subsequently reduced by thioredoxin.</text>
</comment>
<keyword evidence="12" id="KW-1185">Reference proteome</keyword>
<dbReference type="EC" id="1.11.1.24" evidence="9"/>
<evidence type="ECO:0000256" key="2">
    <source>
        <dbReference type="ARBA" id="ARBA00022490"/>
    </source>
</evidence>
<keyword evidence="2 9" id="KW-0963">Cytoplasm</keyword>
<dbReference type="InterPro" id="IPR000866">
    <property type="entry name" value="AhpC/TSA"/>
</dbReference>
<feature type="binding site" evidence="9">
    <location>
        <position position="156"/>
    </location>
    <ligand>
        <name>substrate</name>
    </ligand>
</feature>
<feature type="disulfide bond" description="Interchain (with Cys-73); in linked form" evidence="9">
    <location>
        <position position="241"/>
    </location>
</feature>
<dbReference type="PROSITE" id="PS51352">
    <property type="entry name" value="THIOREDOXIN_2"/>
    <property type="match status" value="1"/>
</dbReference>
<dbReference type="CDD" id="cd03016">
    <property type="entry name" value="PRX_1cys"/>
    <property type="match status" value="1"/>
</dbReference>
<sequence>MCIRMISLSYIKEIFIKKIDIIMENQVNVMPRIGEKAPSFEAVTTQGKINFPSDYAGKWIILFSHPADFTPVCTSEFMTFGKMSKEFEDLNCQLVGLSVDGLYSHIAWLRTIKDKIDYKGMKNIEIKFPLIEDITMNVAKLYGMIQPGESSTSAVRAVFFIDPQGTIRTIMYYPLSLGRNFDEIKRVLVGLQTADNFGVALPADWRPGDDVIVPTAGSCGVAKERMESHDKNLHCYDWFFCTKKLSKESVESKLGK</sequence>
<organism evidence="11 12">
    <name type="scientific">Coprobacter fastidiosus NSB1 = JCM 33896</name>
    <dbReference type="NCBI Taxonomy" id="1349822"/>
    <lineage>
        <taxon>Bacteria</taxon>
        <taxon>Pseudomonadati</taxon>
        <taxon>Bacteroidota</taxon>
        <taxon>Bacteroidia</taxon>
        <taxon>Bacteroidales</taxon>
        <taxon>Barnesiellaceae</taxon>
        <taxon>Coprobacter</taxon>
    </lineage>
</organism>
<dbReference type="GO" id="GO:0042744">
    <property type="term" value="P:hydrogen peroxide catabolic process"/>
    <property type="evidence" value="ECO:0007669"/>
    <property type="project" value="TreeGrafter"/>
</dbReference>
<dbReference type="PANTHER" id="PTHR10681">
    <property type="entry name" value="THIOREDOXIN PEROXIDASE"/>
    <property type="match status" value="1"/>
</dbReference>
<dbReference type="Pfam" id="PF00578">
    <property type="entry name" value="AhpC-TSA"/>
    <property type="match status" value="1"/>
</dbReference>
<keyword evidence="9" id="KW-1015">Disulfide bond</keyword>
<dbReference type="InterPro" id="IPR036249">
    <property type="entry name" value="Thioredoxin-like_sf"/>
</dbReference>
<dbReference type="Proteomes" id="UP000269493">
    <property type="component" value="Unassembled WGS sequence"/>
</dbReference>
<evidence type="ECO:0000256" key="8">
    <source>
        <dbReference type="ARBA" id="ARBA00037420"/>
    </source>
</evidence>
<dbReference type="EMBL" id="RBXN01000005">
    <property type="protein sequence ID" value="RKT51364.1"/>
    <property type="molecule type" value="Genomic_DNA"/>
</dbReference>
<comment type="similarity">
    <text evidence="7 9">Belongs to the peroxiredoxin family. Prx6 subfamily.</text>
</comment>
<dbReference type="GO" id="GO:0005829">
    <property type="term" value="C:cytosol"/>
    <property type="evidence" value="ECO:0007669"/>
    <property type="project" value="TreeGrafter"/>
</dbReference>
<dbReference type="GO" id="GO:0033554">
    <property type="term" value="P:cellular response to stress"/>
    <property type="evidence" value="ECO:0007669"/>
    <property type="project" value="TreeGrafter"/>
</dbReference>
<comment type="similarity">
    <text evidence="1">Belongs to the peroxiredoxin family. AhpC/Prx1 subfamily.</text>
</comment>
<comment type="catalytic activity">
    <reaction evidence="9">
        <text>a hydroperoxide + [thioredoxin]-dithiol = an alcohol + [thioredoxin]-disulfide + H2O</text>
        <dbReference type="Rhea" id="RHEA:62620"/>
        <dbReference type="Rhea" id="RHEA-COMP:10698"/>
        <dbReference type="Rhea" id="RHEA-COMP:10700"/>
        <dbReference type="ChEBI" id="CHEBI:15377"/>
        <dbReference type="ChEBI" id="CHEBI:29950"/>
        <dbReference type="ChEBI" id="CHEBI:30879"/>
        <dbReference type="ChEBI" id="CHEBI:35924"/>
        <dbReference type="ChEBI" id="CHEBI:50058"/>
        <dbReference type="EC" id="1.11.1.24"/>
    </reaction>
</comment>
<dbReference type="InterPro" id="IPR019479">
    <property type="entry name" value="Peroxiredoxin_C"/>
</dbReference>
<evidence type="ECO:0000256" key="7">
    <source>
        <dbReference type="ARBA" id="ARBA00025719"/>
    </source>
</evidence>
<comment type="function">
    <text evidence="8 9">Thiol-specific peroxidase that catalyzes the reduction of hydrogen peroxide and organic hydroperoxides to water and alcohols, respectively. Plays a role in cell protection against oxidative stress by detoxifying peroxides.</text>
</comment>
<gene>
    <name evidence="11" type="ORF">BC742_1637</name>
</gene>
<dbReference type="InterPro" id="IPR022915">
    <property type="entry name" value="Peroxiredoxin_TDXH"/>
</dbReference>
<proteinExistence type="inferred from homology"/>
<feature type="active site" description="Cysteine sulfenic acid (-SOH) intermediate" evidence="9">
    <location>
        <position position="73"/>
    </location>
</feature>
<dbReference type="Gene3D" id="3.40.30.10">
    <property type="entry name" value="Glutaredoxin"/>
    <property type="match status" value="1"/>
</dbReference>
<dbReference type="AlphaFoldDB" id="A0A495VPX4"/>
<evidence type="ECO:0000256" key="9">
    <source>
        <dbReference type="HAMAP-Rule" id="MF_00401"/>
    </source>
</evidence>